<organism evidence="2 3">
    <name type="scientific">Ralstonia edaphi</name>
    <dbReference type="NCBI Taxonomy" id="3058599"/>
    <lineage>
        <taxon>Bacteria</taxon>
        <taxon>Pseudomonadati</taxon>
        <taxon>Pseudomonadota</taxon>
        <taxon>Betaproteobacteria</taxon>
        <taxon>Burkholderiales</taxon>
        <taxon>Burkholderiaceae</taxon>
        <taxon>Ralstonia</taxon>
    </lineage>
</organism>
<evidence type="ECO:0000256" key="1">
    <source>
        <dbReference type="SAM" id="Phobius"/>
    </source>
</evidence>
<feature type="transmembrane region" description="Helical" evidence="1">
    <location>
        <begin position="88"/>
        <end position="109"/>
    </location>
</feature>
<reference evidence="2 3" key="1">
    <citation type="submission" date="2023-07" db="EMBL/GenBank/DDBJ databases">
        <authorList>
            <person name="Peeters C."/>
        </authorList>
    </citation>
    <scope>NUCLEOTIDE SEQUENCE [LARGE SCALE GENOMIC DNA]</scope>
    <source>
        <strain evidence="2 3">R-16034</strain>
    </source>
</reference>
<evidence type="ECO:0000313" key="2">
    <source>
        <dbReference type="EMBL" id="CAJ0735036.1"/>
    </source>
</evidence>
<dbReference type="EMBL" id="CATWHI010000001">
    <property type="protein sequence ID" value="CAJ0735036.1"/>
    <property type="molecule type" value="Genomic_DNA"/>
</dbReference>
<dbReference type="RefSeq" id="WP_316897893.1">
    <property type="nucleotide sequence ID" value="NZ_CATWHI010000001.1"/>
</dbReference>
<keyword evidence="1" id="KW-1133">Transmembrane helix</keyword>
<accession>A0AB72WWE1</accession>
<dbReference type="AlphaFoldDB" id="A0AB72WWE1"/>
<proteinExistence type="predicted"/>
<evidence type="ECO:0000313" key="3">
    <source>
        <dbReference type="Proteomes" id="UP001189225"/>
    </source>
</evidence>
<dbReference type="Proteomes" id="UP001189225">
    <property type="component" value="Unassembled WGS sequence"/>
</dbReference>
<comment type="caution">
    <text evidence="2">The sequence shown here is derived from an EMBL/GenBank/DDBJ whole genome shotgun (WGS) entry which is preliminary data.</text>
</comment>
<feature type="transmembrane region" description="Helical" evidence="1">
    <location>
        <begin position="121"/>
        <end position="142"/>
    </location>
</feature>
<keyword evidence="1" id="KW-0472">Membrane</keyword>
<keyword evidence="1" id="KW-0812">Transmembrane</keyword>
<sequence>MNPQLIKVTFDDVSQVVYRPASRYVPETTSFNFTANGKHEYAVTIWGKVNIHKGMTVTALLREPGNWQTLMGWVDHDKGAIAGIRSPLLSVWYAALCILTIALNPIYLMPLFGVGKWDFDVGASVLFFAALLLAIFNLSRAWKAWKALSMLREFKYLDSGVAMEMDLPRTQGN</sequence>
<protein>
    <recommendedName>
        <fullName evidence="4">Transmembrane protein</fullName>
    </recommendedName>
</protein>
<name>A0AB72WWE1_9RALS</name>
<evidence type="ECO:0008006" key="4">
    <source>
        <dbReference type="Google" id="ProtNLM"/>
    </source>
</evidence>
<gene>
    <name evidence="2" type="ORF">R16034_00068</name>
</gene>
<keyword evidence="3" id="KW-1185">Reference proteome</keyword>